<evidence type="ECO:0000256" key="3">
    <source>
        <dbReference type="ARBA" id="ARBA00022989"/>
    </source>
</evidence>
<dbReference type="Pfam" id="PF07690">
    <property type="entry name" value="MFS_1"/>
    <property type="match status" value="1"/>
</dbReference>
<evidence type="ECO:0000256" key="5">
    <source>
        <dbReference type="SAM" id="Phobius"/>
    </source>
</evidence>
<evidence type="ECO:0000256" key="2">
    <source>
        <dbReference type="ARBA" id="ARBA00022692"/>
    </source>
</evidence>
<keyword evidence="3 5" id="KW-1133">Transmembrane helix</keyword>
<feature type="transmembrane region" description="Helical" evidence="5">
    <location>
        <begin position="211"/>
        <end position="232"/>
    </location>
</feature>
<feature type="transmembrane region" description="Helical" evidence="5">
    <location>
        <begin position="338"/>
        <end position="361"/>
    </location>
</feature>
<dbReference type="Gene3D" id="1.20.1250.20">
    <property type="entry name" value="MFS general substrate transporter like domains"/>
    <property type="match status" value="1"/>
</dbReference>
<evidence type="ECO:0000313" key="8">
    <source>
        <dbReference type="Proteomes" id="UP000307768"/>
    </source>
</evidence>
<accession>A0A5Q6RPV4</accession>
<feature type="transmembrane region" description="Helical" evidence="5">
    <location>
        <begin position="170"/>
        <end position="190"/>
    </location>
</feature>
<dbReference type="RefSeq" id="WP_149771279.1">
    <property type="nucleotide sequence ID" value="NZ_VDFQ02000006.1"/>
</dbReference>
<gene>
    <name evidence="7" type="ORF">FE697_019445</name>
</gene>
<feature type="transmembrane region" description="Helical" evidence="5">
    <location>
        <begin position="79"/>
        <end position="99"/>
    </location>
</feature>
<organism evidence="7 8">
    <name type="scientific">Mumia zhuanghuii</name>
    <dbReference type="NCBI Taxonomy" id="2585211"/>
    <lineage>
        <taxon>Bacteria</taxon>
        <taxon>Bacillati</taxon>
        <taxon>Actinomycetota</taxon>
        <taxon>Actinomycetes</taxon>
        <taxon>Propionibacteriales</taxon>
        <taxon>Nocardioidaceae</taxon>
        <taxon>Mumia</taxon>
    </lineage>
</organism>
<comment type="subcellular location">
    <subcellularLocation>
        <location evidence="1">Cell membrane</location>
        <topology evidence="1">Multi-pass membrane protein</topology>
    </subcellularLocation>
</comment>
<evidence type="ECO:0000313" key="7">
    <source>
        <dbReference type="EMBL" id="KAA1420055.1"/>
    </source>
</evidence>
<dbReference type="GO" id="GO:0022857">
    <property type="term" value="F:transmembrane transporter activity"/>
    <property type="evidence" value="ECO:0007669"/>
    <property type="project" value="InterPro"/>
</dbReference>
<dbReference type="PANTHER" id="PTHR23542:SF1">
    <property type="entry name" value="MAJOR FACILITATOR SUPERFAMILY (MFS) PROFILE DOMAIN-CONTAINING PROTEIN"/>
    <property type="match status" value="1"/>
</dbReference>
<evidence type="ECO:0000259" key="6">
    <source>
        <dbReference type="PROSITE" id="PS50850"/>
    </source>
</evidence>
<dbReference type="AlphaFoldDB" id="A0A5Q6RPV4"/>
<proteinExistence type="predicted"/>
<feature type="transmembrane region" description="Helical" evidence="5">
    <location>
        <begin position="46"/>
        <end position="67"/>
    </location>
</feature>
<protein>
    <submittedName>
        <fullName evidence="7">MFS transporter</fullName>
    </submittedName>
</protein>
<feature type="transmembrane region" description="Helical" evidence="5">
    <location>
        <begin position="252"/>
        <end position="269"/>
    </location>
</feature>
<evidence type="ECO:0000256" key="4">
    <source>
        <dbReference type="ARBA" id="ARBA00023136"/>
    </source>
</evidence>
<dbReference type="EMBL" id="VDFQ02000006">
    <property type="protein sequence ID" value="KAA1420055.1"/>
    <property type="molecule type" value="Genomic_DNA"/>
</dbReference>
<feature type="domain" description="Major facilitator superfamily (MFS) profile" evidence="6">
    <location>
        <begin position="211"/>
        <end position="407"/>
    </location>
</feature>
<dbReference type="SUPFAM" id="SSF103473">
    <property type="entry name" value="MFS general substrate transporter"/>
    <property type="match status" value="1"/>
</dbReference>
<feature type="transmembrane region" description="Helical" evidence="5">
    <location>
        <begin position="367"/>
        <end position="387"/>
    </location>
</feature>
<feature type="transmembrane region" description="Helical" evidence="5">
    <location>
        <begin position="105"/>
        <end position="125"/>
    </location>
</feature>
<feature type="transmembrane region" description="Helical" evidence="5">
    <location>
        <begin position="146"/>
        <end position="164"/>
    </location>
</feature>
<dbReference type="PROSITE" id="PS50850">
    <property type="entry name" value="MFS"/>
    <property type="match status" value="1"/>
</dbReference>
<dbReference type="InterPro" id="IPR011701">
    <property type="entry name" value="MFS"/>
</dbReference>
<sequence>MLDSYRRILAVPGAPAFSSAALVARLPISMLGLGLVLLVSEQTGSYAKAGTISAAAVIANAVGAPLQGRLTDRFGQHRVLPATAALFGFALALGLLAVYQGAPAPIPHLCAALIGLAIPQAGSMVRARWTHNAPPSMIPTAYALEAVLDEVVFIVGPVVVTFLATLVNPYAGLVVAGVAGVSGSLALAVQRRTEPPSGRASDTAGGSRGRLPLGLLLPLVGAGIGFGVLFGAAEVVTVAVADHAGHKELSGVLLAIWAAGSLIAGFLVGARPLPISPLKQLRITTAVLTLSIVPLLLTSALPLVAVALFVSGFAIAPSMVASTQLIERGVPKSRLTEGISWFTTGLAAGVAPGAAVSGWLVDNVAPSWGYLVCLVAGVVAVAGAWVVRVPVAADAGVEEPAQTADAQ</sequence>
<name>A0A5Q6RPV4_9ACTN</name>
<evidence type="ECO:0000256" key="1">
    <source>
        <dbReference type="ARBA" id="ARBA00004651"/>
    </source>
</evidence>
<keyword evidence="4 5" id="KW-0472">Membrane</keyword>
<dbReference type="InterPro" id="IPR036259">
    <property type="entry name" value="MFS_trans_sf"/>
</dbReference>
<dbReference type="InterPro" id="IPR020846">
    <property type="entry name" value="MFS_dom"/>
</dbReference>
<reference evidence="7 8" key="1">
    <citation type="submission" date="2019-09" db="EMBL/GenBank/DDBJ databases">
        <title>Mumia zhuanghuii sp. nov. isolated from the intestinal contents of plateau pika (Ochotona curzoniae) in the Qinghai-Tibet plateau of China.</title>
        <authorList>
            <person name="Tian Z."/>
        </authorList>
    </citation>
    <scope>NUCLEOTIDE SEQUENCE [LARGE SCALE GENOMIC DNA]</scope>
    <source>
        <strain evidence="8">350</strain>
    </source>
</reference>
<dbReference type="PANTHER" id="PTHR23542">
    <property type="match status" value="1"/>
</dbReference>
<comment type="caution">
    <text evidence="7">The sequence shown here is derived from an EMBL/GenBank/DDBJ whole genome shotgun (WGS) entry which is preliminary data.</text>
</comment>
<dbReference type="GO" id="GO:0005886">
    <property type="term" value="C:plasma membrane"/>
    <property type="evidence" value="ECO:0007669"/>
    <property type="project" value="UniProtKB-SubCell"/>
</dbReference>
<keyword evidence="2 5" id="KW-0812">Transmembrane</keyword>
<dbReference type="Proteomes" id="UP000307768">
    <property type="component" value="Unassembled WGS sequence"/>
</dbReference>
<dbReference type="OrthoDB" id="9180256at2"/>